<evidence type="ECO:0000256" key="8">
    <source>
        <dbReference type="ARBA" id="ARBA00023136"/>
    </source>
</evidence>
<evidence type="ECO:0000256" key="2">
    <source>
        <dbReference type="ARBA" id="ARBA00010441"/>
    </source>
</evidence>
<dbReference type="PANTHER" id="PTHR14269:SF62">
    <property type="entry name" value="CDP-DIACYLGLYCEROL--GLYCEROL-3-PHOSPHATE 3-PHOSPHATIDYLTRANSFERASE 1, CHLOROPLASTIC"/>
    <property type="match status" value="1"/>
</dbReference>
<name>A0A2M7SA24_9BACT</name>
<feature type="transmembrane region" description="Helical" evidence="12">
    <location>
        <begin position="122"/>
        <end position="142"/>
    </location>
</feature>
<dbReference type="PROSITE" id="PS00379">
    <property type="entry name" value="CDP_ALCOHOL_P_TRANSF"/>
    <property type="match status" value="1"/>
</dbReference>
<dbReference type="Proteomes" id="UP000229307">
    <property type="component" value="Unassembled WGS sequence"/>
</dbReference>
<dbReference type="Gene3D" id="1.20.120.1760">
    <property type="match status" value="1"/>
</dbReference>
<feature type="transmembrane region" description="Helical" evidence="12">
    <location>
        <begin position="12"/>
        <end position="29"/>
    </location>
</feature>
<dbReference type="AlphaFoldDB" id="A0A2M7SA24"/>
<evidence type="ECO:0000256" key="9">
    <source>
        <dbReference type="ARBA" id="ARBA00023209"/>
    </source>
</evidence>
<evidence type="ECO:0000256" key="10">
    <source>
        <dbReference type="ARBA" id="ARBA00023264"/>
    </source>
</evidence>
<organism evidence="13 14">
    <name type="scientific">Candidatus Desantisbacteria bacterium CG_4_10_14_0_8_um_filter_48_22</name>
    <dbReference type="NCBI Taxonomy" id="1974543"/>
    <lineage>
        <taxon>Bacteria</taxon>
        <taxon>Candidatus Desantisiibacteriota</taxon>
    </lineage>
</organism>
<keyword evidence="5 12" id="KW-0812">Transmembrane</keyword>
<keyword evidence="10" id="KW-1208">Phospholipid metabolism</keyword>
<keyword evidence="6 12" id="KW-1133">Transmembrane helix</keyword>
<comment type="subcellular location">
    <subcellularLocation>
        <location evidence="1">Membrane</location>
        <topology evidence="1">Multi-pass membrane protein</topology>
    </subcellularLocation>
</comment>
<evidence type="ECO:0000256" key="3">
    <source>
        <dbReference type="ARBA" id="ARBA00022516"/>
    </source>
</evidence>
<protein>
    <submittedName>
        <fullName evidence="13">CDP-diacylglycerol--glycerol-3-phosphate 3-phosphatidyltransferase</fullName>
    </submittedName>
</protein>
<dbReference type="InterPro" id="IPR004570">
    <property type="entry name" value="Phosphatidylglycerol_P_synth"/>
</dbReference>
<keyword evidence="9" id="KW-0594">Phospholipid biosynthesis</keyword>
<evidence type="ECO:0000256" key="7">
    <source>
        <dbReference type="ARBA" id="ARBA00023098"/>
    </source>
</evidence>
<evidence type="ECO:0000256" key="11">
    <source>
        <dbReference type="RuleBase" id="RU003750"/>
    </source>
</evidence>
<comment type="caution">
    <text evidence="13">The sequence shown here is derived from an EMBL/GenBank/DDBJ whole genome shotgun (WGS) entry which is preliminary data.</text>
</comment>
<dbReference type="InterPro" id="IPR043130">
    <property type="entry name" value="CDP-OH_PTrfase_TM_dom"/>
</dbReference>
<proteinExistence type="inferred from homology"/>
<evidence type="ECO:0000256" key="5">
    <source>
        <dbReference type="ARBA" id="ARBA00022692"/>
    </source>
</evidence>
<keyword evidence="3" id="KW-0444">Lipid biosynthesis</keyword>
<accession>A0A2M7SA24</accession>
<keyword evidence="7" id="KW-0443">Lipid metabolism</keyword>
<evidence type="ECO:0000313" key="13">
    <source>
        <dbReference type="EMBL" id="PIZ16372.1"/>
    </source>
</evidence>
<dbReference type="PANTHER" id="PTHR14269">
    <property type="entry name" value="CDP-DIACYLGLYCEROL--GLYCEROL-3-PHOSPHATE 3-PHOSPHATIDYLTRANSFERASE-RELATED"/>
    <property type="match status" value="1"/>
</dbReference>
<sequence length="178" mass="19511">MDWEMKANLANILTFSRMMLAVPAVFFLLKDGPHYHLLALLFFSAASVTDFLDGYAARVQGTVSEFGGKLDPFADKVLVISAMLGFAVLGQVPLWMVIVMIARDVVVTILRSRSARKFAPGILAKSKTALQMSAVVFLMLMRWLGAGNGTFRGIIYPVMLGVTVITVASGLEYVFRRS</sequence>
<comment type="similarity">
    <text evidence="2 11">Belongs to the CDP-alcohol phosphatidyltransferase class-I family.</text>
</comment>
<gene>
    <name evidence="13" type="ORF">COY52_07225</name>
</gene>
<feature type="transmembrane region" description="Helical" evidence="12">
    <location>
        <begin position="154"/>
        <end position="175"/>
    </location>
</feature>
<evidence type="ECO:0000256" key="12">
    <source>
        <dbReference type="SAM" id="Phobius"/>
    </source>
</evidence>
<dbReference type="GO" id="GO:0016020">
    <property type="term" value="C:membrane"/>
    <property type="evidence" value="ECO:0007669"/>
    <property type="project" value="UniProtKB-SubCell"/>
</dbReference>
<dbReference type="PIRSF" id="PIRSF000847">
    <property type="entry name" value="Phos_ph_gly_syn"/>
    <property type="match status" value="1"/>
</dbReference>
<dbReference type="InterPro" id="IPR050324">
    <property type="entry name" value="CDP-alcohol_PTase-I"/>
</dbReference>
<dbReference type="EMBL" id="PFMR01000192">
    <property type="protein sequence ID" value="PIZ16372.1"/>
    <property type="molecule type" value="Genomic_DNA"/>
</dbReference>
<keyword evidence="4 11" id="KW-0808">Transferase</keyword>
<dbReference type="Pfam" id="PF01066">
    <property type="entry name" value="CDP-OH_P_transf"/>
    <property type="match status" value="1"/>
</dbReference>
<dbReference type="InterPro" id="IPR000462">
    <property type="entry name" value="CDP-OH_P_trans"/>
</dbReference>
<dbReference type="InterPro" id="IPR048254">
    <property type="entry name" value="CDP_ALCOHOL_P_TRANSF_CS"/>
</dbReference>
<keyword evidence="8 12" id="KW-0472">Membrane</keyword>
<evidence type="ECO:0000256" key="6">
    <source>
        <dbReference type="ARBA" id="ARBA00022989"/>
    </source>
</evidence>
<feature type="transmembrane region" description="Helical" evidence="12">
    <location>
        <begin position="77"/>
        <end position="101"/>
    </location>
</feature>
<evidence type="ECO:0000256" key="1">
    <source>
        <dbReference type="ARBA" id="ARBA00004141"/>
    </source>
</evidence>
<dbReference type="GO" id="GO:0008444">
    <property type="term" value="F:CDP-diacylglycerol-glycerol-3-phosphate 3-phosphatidyltransferase activity"/>
    <property type="evidence" value="ECO:0007669"/>
    <property type="project" value="InterPro"/>
</dbReference>
<dbReference type="GO" id="GO:0046474">
    <property type="term" value="P:glycerophospholipid biosynthetic process"/>
    <property type="evidence" value="ECO:0007669"/>
    <property type="project" value="TreeGrafter"/>
</dbReference>
<reference evidence="14" key="1">
    <citation type="submission" date="2017-09" db="EMBL/GenBank/DDBJ databases">
        <title>Depth-based differentiation of microbial function through sediment-hosted aquifers and enrichment of novel symbionts in the deep terrestrial subsurface.</title>
        <authorList>
            <person name="Probst A.J."/>
            <person name="Ladd B."/>
            <person name="Jarett J.K."/>
            <person name="Geller-Mcgrath D.E."/>
            <person name="Sieber C.M.K."/>
            <person name="Emerson J.B."/>
            <person name="Anantharaman K."/>
            <person name="Thomas B.C."/>
            <person name="Malmstrom R."/>
            <person name="Stieglmeier M."/>
            <person name="Klingl A."/>
            <person name="Woyke T."/>
            <person name="Ryan C.M."/>
            <person name="Banfield J.F."/>
        </authorList>
    </citation>
    <scope>NUCLEOTIDE SEQUENCE [LARGE SCALE GENOMIC DNA]</scope>
</reference>
<evidence type="ECO:0000313" key="14">
    <source>
        <dbReference type="Proteomes" id="UP000229307"/>
    </source>
</evidence>
<evidence type="ECO:0000256" key="4">
    <source>
        <dbReference type="ARBA" id="ARBA00022679"/>
    </source>
</evidence>